<organism evidence="3">
    <name type="scientific">marine sediment metagenome</name>
    <dbReference type="NCBI Taxonomy" id="412755"/>
    <lineage>
        <taxon>unclassified sequences</taxon>
        <taxon>metagenomes</taxon>
        <taxon>ecological metagenomes</taxon>
    </lineage>
</organism>
<feature type="region of interest" description="Disordered" evidence="1">
    <location>
        <begin position="1"/>
        <end position="25"/>
    </location>
</feature>
<dbReference type="InterPro" id="IPR007831">
    <property type="entry name" value="T2SS_GspE_N"/>
</dbReference>
<evidence type="ECO:0000256" key="1">
    <source>
        <dbReference type="SAM" id="MobiDB-lite"/>
    </source>
</evidence>
<dbReference type="InterPro" id="IPR037257">
    <property type="entry name" value="T2SS_E_N_sf"/>
</dbReference>
<dbReference type="AlphaFoldDB" id="X0WXU4"/>
<feature type="compositionally biased region" description="Low complexity" evidence="1">
    <location>
        <begin position="51"/>
        <end position="63"/>
    </location>
</feature>
<dbReference type="SUPFAM" id="SSF160246">
    <property type="entry name" value="EspE N-terminal domain-like"/>
    <property type="match status" value="1"/>
</dbReference>
<comment type="caution">
    <text evidence="3">The sequence shown here is derived from an EMBL/GenBank/DDBJ whole genome shotgun (WGS) entry which is preliminary data.</text>
</comment>
<dbReference type="Gene3D" id="1.10.40.70">
    <property type="match status" value="1"/>
</dbReference>
<feature type="non-terminal residue" evidence="3">
    <location>
        <position position="1"/>
    </location>
</feature>
<gene>
    <name evidence="3" type="ORF">S01H1_72479</name>
</gene>
<feature type="region of interest" description="Disordered" evidence="1">
    <location>
        <begin position="37"/>
        <end position="68"/>
    </location>
</feature>
<dbReference type="Pfam" id="PF05157">
    <property type="entry name" value="MshEN"/>
    <property type="match status" value="1"/>
</dbReference>
<protein>
    <recommendedName>
        <fullName evidence="2">Type II secretion system protein GspE N-terminal domain-containing protein</fullName>
    </recommendedName>
</protein>
<reference evidence="3" key="1">
    <citation type="journal article" date="2014" name="Front. Microbiol.">
        <title>High frequency of phylogenetically diverse reductive dehalogenase-homologous genes in deep subseafloor sedimentary metagenomes.</title>
        <authorList>
            <person name="Kawai M."/>
            <person name="Futagami T."/>
            <person name="Toyoda A."/>
            <person name="Takaki Y."/>
            <person name="Nishi S."/>
            <person name="Hori S."/>
            <person name="Arai W."/>
            <person name="Tsubouchi T."/>
            <person name="Morono Y."/>
            <person name="Uchiyama I."/>
            <person name="Ito T."/>
            <person name="Fujiyama A."/>
            <person name="Inagaki F."/>
            <person name="Takami H."/>
        </authorList>
    </citation>
    <scope>NUCLEOTIDE SEQUENCE</scope>
    <source>
        <strain evidence="3">Expedition CK06-06</strain>
    </source>
</reference>
<accession>X0WXU4</accession>
<dbReference type="EMBL" id="BARS01048345">
    <property type="protein sequence ID" value="GAG35525.1"/>
    <property type="molecule type" value="Genomic_DNA"/>
</dbReference>
<evidence type="ECO:0000313" key="3">
    <source>
        <dbReference type="EMBL" id="GAG35525.1"/>
    </source>
</evidence>
<feature type="domain" description="Type II secretion system protein GspE N-terminal" evidence="2">
    <location>
        <begin position="142"/>
        <end position="226"/>
    </location>
</feature>
<name>X0WXU4_9ZZZZ</name>
<evidence type="ECO:0000259" key="2">
    <source>
        <dbReference type="Pfam" id="PF05157"/>
    </source>
</evidence>
<sequence>RERLASLGEVPPASDTPAPEQDLESAVGEAEEILLGFDGSAGVPARDRPAAGEPASGPGPRASVQREEMKAHMAWADDPEKEFQKSLRLGEMLVEQGVITRENVEAALACQRETGKSFGAVLVELGHATEADVVNCLALQAGVPYLPLELYEVQPEVGALLPASFAKRHRVVAVDVIATSVVVTIAGPLSPETKQELATLLDGRKVNYYISVQREIEARLAQLYPEP</sequence>
<proteinExistence type="predicted"/>
<dbReference type="Gene3D" id="3.30.300.160">
    <property type="entry name" value="Type II secretion system, protein E, N-terminal domain"/>
    <property type="match status" value="1"/>
</dbReference>